<keyword evidence="1" id="KW-1133">Transmembrane helix</keyword>
<keyword evidence="1" id="KW-0472">Membrane</keyword>
<proteinExistence type="predicted"/>
<keyword evidence="1" id="KW-0812">Transmembrane</keyword>
<sequence length="136" mass="15717">MTALGQPSLSPKRIVYNGDTGIFFIRKQEVALLQIIKQGEGYKKENAHLLDYQMNCDRQLDAERKSYDTLYLNFLEATDLAGEFQTKYEKEWGLHQLTKKELSDEVGRKIRWRKTALWLGVGNLALGGTIFYLIKN</sequence>
<feature type="transmembrane region" description="Helical" evidence="1">
    <location>
        <begin position="116"/>
        <end position="134"/>
    </location>
</feature>
<organism evidence="2">
    <name type="scientific">uncultured Caudovirales phage</name>
    <dbReference type="NCBI Taxonomy" id="2100421"/>
    <lineage>
        <taxon>Viruses</taxon>
        <taxon>Duplodnaviria</taxon>
        <taxon>Heunggongvirae</taxon>
        <taxon>Uroviricota</taxon>
        <taxon>Caudoviricetes</taxon>
        <taxon>Peduoviridae</taxon>
        <taxon>Maltschvirus</taxon>
        <taxon>Maltschvirus maltsch</taxon>
    </lineage>
</organism>
<evidence type="ECO:0000313" key="2">
    <source>
        <dbReference type="EMBL" id="CAB4143402.1"/>
    </source>
</evidence>
<protein>
    <submittedName>
        <fullName evidence="2">Uncharacterized protein</fullName>
    </submittedName>
</protein>
<gene>
    <name evidence="2" type="ORF">UFOVP450_130</name>
</gene>
<dbReference type="EMBL" id="LR796421">
    <property type="protein sequence ID" value="CAB4143402.1"/>
    <property type="molecule type" value="Genomic_DNA"/>
</dbReference>
<accession>A0A6J5MAZ4</accession>
<reference evidence="2" key="1">
    <citation type="submission" date="2020-04" db="EMBL/GenBank/DDBJ databases">
        <authorList>
            <person name="Chiriac C."/>
            <person name="Salcher M."/>
            <person name="Ghai R."/>
            <person name="Kavagutti S V."/>
        </authorList>
    </citation>
    <scope>NUCLEOTIDE SEQUENCE</scope>
</reference>
<evidence type="ECO:0000256" key="1">
    <source>
        <dbReference type="SAM" id="Phobius"/>
    </source>
</evidence>
<name>A0A6J5MAZ4_9CAUD</name>